<dbReference type="EMBL" id="JACEFI010000002">
    <property type="protein sequence ID" value="KAH0600509.1"/>
    <property type="molecule type" value="Genomic_DNA"/>
</dbReference>
<protein>
    <submittedName>
        <fullName evidence="2">Uncharacterized protein</fullName>
    </submittedName>
</protein>
<evidence type="ECO:0000256" key="1">
    <source>
        <dbReference type="SAM" id="MobiDB-lite"/>
    </source>
</evidence>
<dbReference type="AlphaFoldDB" id="A0A9P8SA83"/>
<evidence type="ECO:0000313" key="2">
    <source>
        <dbReference type="EMBL" id="KAH0600509.1"/>
    </source>
</evidence>
<sequence length="143" mass="15760">MTRDYAVDDRLSTRSRHPASRHEWLQQATSVAAVPGPRIHFQYQKAVRLPAPPNGPHGVESLAERVLSARRSLPTDGTLFLEEYRQRRPVCRIGRRRVQRGVVVGCRRVAPAQISSPASPASPTSPPPCNDALGVDSEPPKAR</sequence>
<proteinExistence type="predicted"/>
<keyword evidence="3" id="KW-1185">Reference proteome</keyword>
<feature type="region of interest" description="Disordered" evidence="1">
    <location>
        <begin position="111"/>
        <end position="143"/>
    </location>
</feature>
<comment type="caution">
    <text evidence="2">The sequence shown here is derived from an EMBL/GenBank/DDBJ whole genome shotgun (WGS) entry which is preliminary data.</text>
</comment>
<feature type="compositionally biased region" description="Low complexity" evidence="1">
    <location>
        <begin position="111"/>
        <end position="122"/>
    </location>
</feature>
<name>A0A9P8SA83_9HYPO</name>
<dbReference type="Proteomes" id="UP000764110">
    <property type="component" value="Unassembled WGS sequence"/>
</dbReference>
<evidence type="ECO:0000313" key="3">
    <source>
        <dbReference type="Proteomes" id="UP000764110"/>
    </source>
</evidence>
<organism evidence="2 3">
    <name type="scientific">Metarhizium humberi</name>
    <dbReference type="NCBI Taxonomy" id="2596975"/>
    <lineage>
        <taxon>Eukaryota</taxon>
        <taxon>Fungi</taxon>
        <taxon>Dikarya</taxon>
        <taxon>Ascomycota</taxon>
        <taxon>Pezizomycotina</taxon>
        <taxon>Sordariomycetes</taxon>
        <taxon>Hypocreomycetidae</taxon>
        <taxon>Hypocreales</taxon>
        <taxon>Clavicipitaceae</taxon>
        <taxon>Metarhizium</taxon>
    </lineage>
</organism>
<accession>A0A9P8SA83</accession>
<reference evidence="2 3" key="1">
    <citation type="submission" date="2020-07" db="EMBL/GenBank/DDBJ databases">
        <title>Metarhizium humberi genome.</title>
        <authorList>
            <person name="Lysoe E."/>
        </authorList>
    </citation>
    <scope>NUCLEOTIDE SEQUENCE [LARGE SCALE GENOMIC DNA]</scope>
    <source>
        <strain evidence="2 3">ESALQ1638</strain>
    </source>
</reference>
<gene>
    <name evidence="2" type="ORF">MHUMG1_01506</name>
</gene>